<keyword evidence="4" id="KW-1185">Reference proteome</keyword>
<evidence type="ECO:0000256" key="1">
    <source>
        <dbReference type="SAM" id="MobiDB-lite"/>
    </source>
</evidence>
<evidence type="ECO:0000313" key="3">
    <source>
        <dbReference type="EMBL" id="PXF46717.1"/>
    </source>
</evidence>
<keyword evidence="2" id="KW-0732">Signal</keyword>
<feature type="region of interest" description="Disordered" evidence="1">
    <location>
        <begin position="210"/>
        <end position="233"/>
    </location>
</feature>
<feature type="chain" id="PRO_5016082284" evidence="2">
    <location>
        <begin position="28"/>
        <end position="233"/>
    </location>
</feature>
<evidence type="ECO:0000256" key="2">
    <source>
        <dbReference type="SAM" id="SignalP"/>
    </source>
</evidence>
<dbReference type="EMBL" id="NBIV01000034">
    <property type="protein sequence ID" value="PXF46717.1"/>
    <property type="molecule type" value="Genomic_DNA"/>
</dbReference>
<dbReference type="Proteomes" id="UP000247409">
    <property type="component" value="Unassembled WGS sequence"/>
</dbReference>
<dbReference type="OrthoDB" id="10443414at2759"/>
<dbReference type="AlphaFoldDB" id="A0A2V3IYF8"/>
<accession>A0A2V3IYF8</accession>
<name>A0A2V3IYF8_9FLOR</name>
<sequence>MTTAKKFVNSLLLELCTILTALLPCFADSEDFNRALNAPWFEQDVQKAIERFQQLERVVYGKRRNNAATQTNSPSSVLPGRLKGLLQLEGDTDLHRIVRYGQWFQQYLRDARLAKRVLKRELPNADATDRYYALNYATTPRDELEKHSVQFEERTGTRSMLFWVRDLEVSMKRSKVAVTKVKNAASDWFWDEKAGKATVVSDGVESRVVFTPRKRKPASADEGPDGHGRRKRR</sequence>
<protein>
    <submittedName>
        <fullName evidence="3">Uncharacterized protein</fullName>
    </submittedName>
</protein>
<evidence type="ECO:0000313" key="4">
    <source>
        <dbReference type="Proteomes" id="UP000247409"/>
    </source>
</evidence>
<reference evidence="3 4" key="1">
    <citation type="journal article" date="2018" name="Mol. Biol. Evol.">
        <title>Analysis of the draft genome of the red seaweed Gracilariopsis chorda provides insights into genome size evolution in Rhodophyta.</title>
        <authorList>
            <person name="Lee J."/>
            <person name="Yang E.C."/>
            <person name="Graf L."/>
            <person name="Yang J.H."/>
            <person name="Qiu H."/>
            <person name="Zel Zion U."/>
            <person name="Chan C.X."/>
            <person name="Stephens T.G."/>
            <person name="Weber A.P.M."/>
            <person name="Boo G.H."/>
            <person name="Boo S.M."/>
            <person name="Kim K.M."/>
            <person name="Shin Y."/>
            <person name="Jung M."/>
            <person name="Lee S.J."/>
            <person name="Yim H.S."/>
            <person name="Lee J.H."/>
            <person name="Bhattacharya D."/>
            <person name="Yoon H.S."/>
        </authorList>
    </citation>
    <scope>NUCLEOTIDE SEQUENCE [LARGE SCALE GENOMIC DNA]</scope>
    <source>
        <strain evidence="3 4">SKKU-2015</strain>
        <tissue evidence="3">Whole body</tissue>
    </source>
</reference>
<organism evidence="3 4">
    <name type="scientific">Gracilariopsis chorda</name>
    <dbReference type="NCBI Taxonomy" id="448386"/>
    <lineage>
        <taxon>Eukaryota</taxon>
        <taxon>Rhodophyta</taxon>
        <taxon>Florideophyceae</taxon>
        <taxon>Rhodymeniophycidae</taxon>
        <taxon>Gracilariales</taxon>
        <taxon>Gracilariaceae</taxon>
        <taxon>Gracilariopsis</taxon>
    </lineage>
</organism>
<comment type="caution">
    <text evidence="3">The sequence shown here is derived from an EMBL/GenBank/DDBJ whole genome shotgun (WGS) entry which is preliminary data.</text>
</comment>
<proteinExistence type="predicted"/>
<gene>
    <name evidence="3" type="ORF">BWQ96_03543</name>
</gene>
<feature type="signal peptide" evidence="2">
    <location>
        <begin position="1"/>
        <end position="27"/>
    </location>
</feature>